<sequence length="108" mass="12320">MNNNLCFDFCGPGSMSGGVQWRCSFAVLLSLVFKRTGFYYDLGTRYPSFGGADSYNGGHPTRNVFTIMESEYDDRFMCLSLSIEEYMAKDYSKTCYLLQQECLDQIAM</sequence>
<comment type="caution">
    <text evidence="1">The sequence shown here is derived from an EMBL/GenBank/DDBJ whole genome shotgun (WGS) entry which is preliminary data.</text>
</comment>
<reference evidence="1 2" key="1">
    <citation type="journal article" date="2020" name="BMC Genomics">
        <title>Intraspecific diversification of the crop wild relative Brassica cretica Lam. using demographic model selection.</title>
        <authorList>
            <person name="Kioukis A."/>
            <person name="Michalopoulou V.A."/>
            <person name="Briers L."/>
            <person name="Pirintsos S."/>
            <person name="Studholme D.J."/>
            <person name="Pavlidis P."/>
            <person name="Sarris P.F."/>
        </authorList>
    </citation>
    <scope>NUCLEOTIDE SEQUENCE [LARGE SCALE GENOMIC DNA]</scope>
    <source>
        <strain evidence="2">cv. PFS-1207/04</strain>
    </source>
</reference>
<proteinExistence type="predicted"/>
<gene>
    <name evidence="1" type="ORF">DY000_02059347</name>
</gene>
<name>A0ABQ7APF4_BRACR</name>
<dbReference type="Proteomes" id="UP000266723">
    <property type="component" value="Unassembled WGS sequence"/>
</dbReference>
<dbReference type="EMBL" id="QGKV02001556">
    <property type="protein sequence ID" value="KAF3515960.1"/>
    <property type="molecule type" value="Genomic_DNA"/>
</dbReference>
<evidence type="ECO:0000313" key="1">
    <source>
        <dbReference type="EMBL" id="KAF3515960.1"/>
    </source>
</evidence>
<evidence type="ECO:0000313" key="2">
    <source>
        <dbReference type="Proteomes" id="UP000266723"/>
    </source>
</evidence>
<accession>A0ABQ7APF4</accession>
<organism evidence="1 2">
    <name type="scientific">Brassica cretica</name>
    <name type="common">Mustard</name>
    <dbReference type="NCBI Taxonomy" id="69181"/>
    <lineage>
        <taxon>Eukaryota</taxon>
        <taxon>Viridiplantae</taxon>
        <taxon>Streptophyta</taxon>
        <taxon>Embryophyta</taxon>
        <taxon>Tracheophyta</taxon>
        <taxon>Spermatophyta</taxon>
        <taxon>Magnoliopsida</taxon>
        <taxon>eudicotyledons</taxon>
        <taxon>Gunneridae</taxon>
        <taxon>Pentapetalae</taxon>
        <taxon>rosids</taxon>
        <taxon>malvids</taxon>
        <taxon>Brassicales</taxon>
        <taxon>Brassicaceae</taxon>
        <taxon>Brassiceae</taxon>
        <taxon>Brassica</taxon>
    </lineage>
</organism>
<protein>
    <submittedName>
        <fullName evidence="1">Uncharacterized protein</fullName>
    </submittedName>
</protein>
<keyword evidence="2" id="KW-1185">Reference proteome</keyword>